<protein>
    <submittedName>
        <fullName evidence="2">Uncharacterized protein</fullName>
    </submittedName>
</protein>
<dbReference type="EMBL" id="JASSZA010000004">
    <property type="protein sequence ID" value="KAK2114830.1"/>
    <property type="molecule type" value="Genomic_DNA"/>
</dbReference>
<keyword evidence="3" id="KW-1185">Reference proteome</keyword>
<gene>
    <name evidence="2" type="ORF">P7K49_009096</name>
</gene>
<accession>A0ABQ9VZJ7</accession>
<name>A0ABQ9VZJ7_SAGOE</name>
<sequence>MEPMCPSFDVEKFVILKSCRSPSPDFSEQSDSKHPGLSHLEGPGAADATLPLLGCGPFDRPSSKLTEHFETIRDHGAASSPPNTWVPSHAGLIACTWRLDSQF</sequence>
<comment type="caution">
    <text evidence="2">The sequence shown here is derived from an EMBL/GenBank/DDBJ whole genome shotgun (WGS) entry which is preliminary data.</text>
</comment>
<organism evidence="2 3">
    <name type="scientific">Saguinus oedipus</name>
    <name type="common">Cotton-top tamarin</name>
    <name type="synonym">Oedipomidas oedipus</name>
    <dbReference type="NCBI Taxonomy" id="9490"/>
    <lineage>
        <taxon>Eukaryota</taxon>
        <taxon>Metazoa</taxon>
        <taxon>Chordata</taxon>
        <taxon>Craniata</taxon>
        <taxon>Vertebrata</taxon>
        <taxon>Euteleostomi</taxon>
        <taxon>Mammalia</taxon>
        <taxon>Eutheria</taxon>
        <taxon>Euarchontoglires</taxon>
        <taxon>Primates</taxon>
        <taxon>Haplorrhini</taxon>
        <taxon>Platyrrhini</taxon>
        <taxon>Cebidae</taxon>
        <taxon>Callitrichinae</taxon>
        <taxon>Saguinus</taxon>
    </lineage>
</organism>
<proteinExistence type="predicted"/>
<evidence type="ECO:0000313" key="3">
    <source>
        <dbReference type="Proteomes" id="UP001266305"/>
    </source>
</evidence>
<evidence type="ECO:0000256" key="1">
    <source>
        <dbReference type="SAM" id="MobiDB-lite"/>
    </source>
</evidence>
<reference evidence="2 3" key="1">
    <citation type="submission" date="2023-05" db="EMBL/GenBank/DDBJ databases">
        <title>B98-5 Cell Line De Novo Hybrid Assembly: An Optical Mapping Approach.</title>
        <authorList>
            <person name="Kananen K."/>
            <person name="Auerbach J.A."/>
            <person name="Kautto E."/>
            <person name="Blachly J.S."/>
        </authorList>
    </citation>
    <scope>NUCLEOTIDE SEQUENCE [LARGE SCALE GENOMIC DNA]</scope>
    <source>
        <strain evidence="2">B95-8</strain>
        <tissue evidence="2">Cell line</tissue>
    </source>
</reference>
<feature type="region of interest" description="Disordered" evidence="1">
    <location>
        <begin position="22"/>
        <end position="44"/>
    </location>
</feature>
<evidence type="ECO:0000313" key="2">
    <source>
        <dbReference type="EMBL" id="KAK2114830.1"/>
    </source>
</evidence>
<dbReference type="Proteomes" id="UP001266305">
    <property type="component" value="Unassembled WGS sequence"/>
</dbReference>